<gene>
    <name evidence="2" type="ORF">C493_17691</name>
</gene>
<organism evidence="2 3">
    <name type="scientific">Natronolimnohabitans innermongolicus JCM 12255</name>
    <dbReference type="NCBI Taxonomy" id="1227499"/>
    <lineage>
        <taxon>Archaea</taxon>
        <taxon>Methanobacteriati</taxon>
        <taxon>Methanobacteriota</taxon>
        <taxon>Stenosarchaea group</taxon>
        <taxon>Halobacteria</taxon>
        <taxon>Halobacteriales</taxon>
        <taxon>Natrialbaceae</taxon>
        <taxon>Natronolimnohabitans</taxon>
    </lineage>
</organism>
<dbReference type="SUPFAM" id="SSF46785">
    <property type="entry name" value="Winged helix' DNA-binding domain"/>
    <property type="match status" value="1"/>
</dbReference>
<proteinExistence type="predicted"/>
<dbReference type="AlphaFoldDB" id="L9WS84"/>
<dbReference type="RefSeq" id="WP_007260798.1">
    <property type="nucleotide sequence ID" value="NZ_AOHZ01000082.1"/>
</dbReference>
<name>L9WS84_9EURY</name>
<dbReference type="EMBL" id="AOHZ01000082">
    <property type="protein sequence ID" value="ELY51168.1"/>
    <property type="molecule type" value="Genomic_DNA"/>
</dbReference>
<evidence type="ECO:0000313" key="2">
    <source>
        <dbReference type="EMBL" id="ELY51168.1"/>
    </source>
</evidence>
<keyword evidence="3" id="KW-1185">Reference proteome</keyword>
<dbReference type="Proteomes" id="UP000011602">
    <property type="component" value="Unassembled WGS sequence"/>
</dbReference>
<dbReference type="InterPro" id="IPR036390">
    <property type="entry name" value="WH_DNA-bd_sf"/>
</dbReference>
<dbReference type="OrthoDB" id="240032at2157"/>
<dbReference type="eggNOG" id="arCOG02775">
    <property type="taxonomic scope" value="Archaea"/>
</dbReference>
<sequence length="175" mass="19389">MGGSPDDINEASRAAWKAETTTQQRVRAVVSTEYDGLTAGETATEALVSETTARRHLEALADQGFVEKTAAPDSGATRYRRSWESLVFEQARDMLRNTDSSTLFAKVNEMQDELEAYREETGLESPEDVAWNEGDIDRELLWDWRSTRRNLSFAKVALALDQAGDVVGEPNQGSA</sequence>
<evidence type="ECO:0000256" key="1">
    <source>
        <dbReference type="SAM" id="MobiDB-lite"/>
    </source>
</evidence>
<dbReference type="STRING" id="1227499.C493_17691"/>
<evidence type="ECO:0000313" key="3">
    <source>
        <dbReference type="Proteomes" id="UP000011602"/>
    </source>
</evidence>
<protein>
    <submittedName>
        <fullName evidence="2">Transcriptional regulator</fullName>
    </submittedName>
</protein>
<comment type="caution">
    <text evidence="2">The sequence shown here is derived from an EMBL/GenBank/DDBJ whole genome shotgun (WGS) entry which is preliminary data.</text>
</comment>
<reference evidence="2 3" key="1">
    <citation type="journal article" date="2014" name="PLoS Genet.">
        <title>Phylogenetically driven sequencing of extremely halophilic archaea reveals strategies for static and dynamic osmo-response.</title>
        <authorList>
            <person name="Becker E.A."/>
            <person name="Seitzer P.M."/>
            <person name="Tritt A."/>
            <person name="Larsen D."/>
            <person name="Krusor M."/>
            <person name="Yao A.I."/>
            <person name="Wu D."/>
            <person name="Madern D."/>
            <person name="Eisen J.A."/>
            <person name="Darling A.E."/>
            <person name="Facciotti M.T."/>
        </authorList>
    </citation>
    <scope>NUCLEOTIDE SEQUENCE [LARGE SCALE GENOMIC DNA]</scope>
    <source>
        <strain evidence="2 3">JCM 12255</strain>
    </source>
</reference>
<dbReference type="InterPro" id="IPR036388">
    <property type="entry name" value="WH-like_DNA-bd_sf"/>
</dbReference>
<dbReference type="InterPro" id="IPR055766">
    <property type="entry name" value="DUF7342"/>
</dbReference>
<dbReference type="Gene3D" id="1.10.10.10">
    <property type="entry name" value="Winged helix-like DNA-binding domain superfamily/Winged helix DNA-binding domain"/>
    <property type="match status" value="1"/>
</dbReference>
<accession>L9WS84</accession>
<feature type="region of interest" description="Disordered" evidence="1">
    <location>
        <begin position="1"/>
        <end position="22"/>
    </location>
</feature>
<dbReference type="Pfam" id="PF24033">
    <property type="entry name" value="DUF7342"/>
    <property type="match status" value="1"/>
</dbReference>